<dbReference type="AlphaFoldDB" id="A0A8H4QTB9"/>
<keyword evidence="4" id="KW-1185">Reference proteome</keyword>
<comment type="caution">
    <text evidence="3">The sequence shown here is derived from an EMBL/GenBank/DDBJ whole genome shotgun (WGS) entry which is preliminary data.</text>
</comment>
<evidence type="ECO:0000313" key="4">
    <source>
        <dbReference type="Proteomes" id="UP000521872"/>
    </source>
</evidence>
<organism evidence="3 4">
    <name type="scientific">Agrocybe pediades</name>
    <dbReference type="NCBI Taxonomy" id="84607"/>
    <lineage>
        <taxon>Eukaryota</taxon>
        <taxon>Fungi</taxon>
        <taxon>Dikarya</taxon>
        <taxon>Basidiomycota</taxon>
        <taxon>Agaricomycotina</taxon>
        <taxon>Agaricomycetes</taxon>
        <taxon>Agaricomycetidae</taxon>
        <taxon>Agaricales</taxon>
        <taxon>Agaricineae</taxon>
        <taxon>Strophariaceae</taxon>
        <taxon>Agrocybe</taxon>
    </lineage>
</organism>
<evidence type="ECO:0008006" key="5">
    <source>
        <dbReference type="Google" id="ProtNLM"/>
    </source>
</evidence>
<name>A0A8H4QTB9_9AGAR</name>
<reference evidence="3 4" key="1">
    <citation type="submission" date="2019-12" db="EMBL/GenBank/DDBJ databases">
        <authorList>
            <person name="Floudas D."/>
            <person name="Bentzer J."/>
            <person name="Ahren D."/>
            <person name="Johansson T."/>
            <person name="Persson P."/>
            <person name="Tunlid A."/>
        </authorList>
    </citation>
    <scope>NUCLEOTIDE SEQUENCE [LARGE SCALE GENOMIC DNA]</scope>
    <source>
        <strain evidence="3 4">CBS 102.39</strain>
    </source>
</reference>
<accession>A0A8H4QTB9</accession>
<evidence type="ECO:0000313" key="3">
    <source>
        <dbReference type="EMBL" id="KAF4616345.1"/>
    </source>
</evidence>
<dbReference type="Gene3D" id="2.60.120.260">
    <property type="entry name" value="Galactose-binding domain-like"/>
    <property type="match status" value="1"/>
</dbReference>
<keyword evidence="2" id="KW-1133">Transmembrane helix</keyword>
<feature type="region of interest" description="Disordered" evidence="1">
    <location>
        <begin position="278"/>
        <end position="307"/>
    </location>
</feature>
<proteinExistence type="predicted"/>
<keyword evidence="2" id="KW-0812">Transmembrane</keyword>
<keyword evidence="2" id="KW-0472">Membrane</keyword>
<evidence type="ECO:0000256" key="2">
    <source>
        <dbReference type="SAM" id="Phobius"/>
    </source>
</evidence>
<evidence type="ECO:0000256" key="1">
    <source>
        <dbReference type="SAM" id="MobiDB-lite"/>
    </source>
</evidence>
<feature type="transmembrane region" description="Helical" evidence="2">
    <location>
        <begin position="247"/>
        <end position="271"/>
    </location>
</feature>
<dbReference type="Proteomes" id="UP000521872">
    <property type="component" value="Unassembled WGS sequence"/>
</dbReference>
<feature type="compositionally biased region" description="Basic residues" evidence="1">
    <location>
        <begin position="288"/>
        <end position="297"/>
    </location>
</feature>
<gene>
    <name evidence="3" type="ORF">D9613_008825</name>
</gene>
<sequence>MLIRGSACSILREEAAVTGLKQLALCLICLLGTIDGQPTYLLPQTYYLFLSFLKLATSILMVGYTIVDDRDPSIIYAHDVWMQGGKSPEFRGTTTYARTQGASLTFTFSGASDISVWGTISQVGDGVAPQSSYEIDKDNQNTFVYTAVQSNDTVQYNTNFFQSKALDPDREHTLTVTSLTNNASFYLDYFLLTPVDSGGAGATGVVVSPPSIVTSSSSVGSGAASSSTVSPSAVTLSETQGVKTATALTIVGAVLSALGFFSLLAAIFLFLKMRRERRRDQSNTTNTTRRRLGKHHARTETQDSLVSEDVETAWNPTLPPPPNAPNVYMSQTGAMSSVNSLAQNSSANLLPSSMVQQQQQRRPPMQERRSMFPPQYTKIQL</sequence>
<protein>
    <recommendedName>
        <fullName evidence="5">Transmembrane protein</fullName>
    </recommendedName>
</protein>
<dbReference type="EMBL" id="JAACJL010000031">
    <property type="protein sequence ID" value="KAF4616345.1"/>
    <property type="molecule type" value="Genomic_DNA"/>
</dbReference>